<dbReference type="InterPro" id="IPR023795">
    <property type="entry name" value="Serpin_CS"/>
</dbReference>
<dbReference type="EMBL" id="BARS01018067">
    <property type="protein sequence ID" value="GAF90367.1"/>
    <property type="molecule type" value="Genomic_DNA"/>
</dbReference>
<protein>
    <recommendedName>
        <fullName evidence="1">Serpin domain-containing protein</fullName>
    </recommendedName>
</protein>
<dbReference type="AlphaFoldDB" id="X0TQE0"/>
<dbReference type="GO" id="GO:0005615">
    <property type="term" value="C:extracellular space"/>
    <property type="evidence" value="ECO:0007669"/>
    <property type="project" value="InterPro"/>
</dbReference>
<dbReference type="GO" id="GO:0004867">
    <property type="term" value="F:serine-type endopeptidase inhibitor activity"/>
    <property type="evidence" value="ECO:0007669"/>
    <property type="project" value="InterPro"/>
</dbReference>
<dbReference type="PROSITE" id="PS00284">
    <property type="entry name" value="SERPIN"/>
    <property type="match status" value="1"/>
</dbReference>
<organism evidence="2">
    <name type="scientific">marine sediment metagenome</name>
    <dbReference type="NCBI Taxonomy" id="412755"/>
    <lineage>
        <taxon>unclassified sequences</taxon>
        <taxon>metagenomes</taxon>
        <taxon>ecological metagenomes</taxon>
    </lineage>
</organism>
<dbReference type="PANTHER" id="PTHR11461">
    <property type="entry name" value="SERINE PROTEASE INHIBITOR, SERPIN"/>
    <property type="match status" value="1"/>
</dbReference>
<dbReference type="SUPFAM" id="SSF56574">
    <property type="entry name" value="Serpins"/>
    <property type="match status" value="1"/>
</dbReference>
<gene>
    <name evidence="2" type="ORF">S01H1_29465</name>
</gene>
<dbReference type="Gene3D" id="2.10.310.10">
    <property type="entry name" value="Serpins superfamily"/>
    <property type="match status" value="1"/>
</dbReference>
<dbReference type="InterPro" id="IPR042185">
    <property type="entry name" value="Serpin_sf_2"/>
</dbReference>
<dbReference type="Gene3D" id="6.20.40.10">
    <property type="match status" value="1"/>
</dbReference>
<dbReference type="Pfam" id="PF00079">
    <property type="entry name" value="Serpin"/>
    <property type="match status" value="1"/>
</dbReference>
<sequence>MELPYDGSELSMVILLPETGQFKAFEGSLGADLVDTITNDLAYRQVALTMPKFEFESDFTLANTLAAMGMPVAFSPAADFSGMTGNRDLFIAEILHKAFVSVDEAGTEAAAATAVVMTMTAAPEEPVEVTVDRPFVFLIRDIETGTILFVGRVMNPSA</sequence>
<evidence type="ECO:0000259" key="1">
    <source>
        <dbReference type="SMART" id="SM00093"/>
    </source>
</evidence>
<dbReference type="PANTHER" id="PTHR11461:SF211">
    <property type="entry name" value="GH10112P-RELATED"/>
    <property type="match status" value="1"/>
</dbReference>
<feature type="domain" description="Serpin" evidence="1">
    <location>
        <begin position="1"/>
        <end position="156"/>
    </location>
</feature>
<reference evidence="2" key="1">
    <citation type="journal article" date="2014" name="Front. Microbiol.">
        <title>High frequency of phylogenetically diverse reductive dehalogenase-homologous genes in deep subseafloor sedimentary metagenomes.</title>
        <authorList>
            <person name="Kawai M."/>
            <person name="Futagami T."/>
            <person name="Toyoda A."/>
            <person name="Takaki Y."/>
            <person name="Nishi S."/>
            <person name="Hori S."/>
            <person name="Arai W."/>
            <person name="Tsubouchi T."/>
            <person name="Morono Y."/>
            <person name="Uchiyama I."/>
            <person name="Ito T."/>
            <person name="Fujiyama A."/>
            <person name="Inagaki F."/>
            <person name="Takami H."/>
        </authorList>
    </citation>
    <scope>NUCLEOTIDE SEQUENCE</scope>
    <source>
        <strain evidence="2">Expedition CK06-06</strain>
    </source>
</reference>
<accession>X0TQE0</accession>
<evidence type="ECO:0000313" key="2">
    <source>
        <dbReference type="EMBL" id="GAF90367.1"/>
    </source>
</evidence>
<dbReference type="Gene3D" id="2.30.39.10">
    <property type="entry name" value="Alpha-1-antitrypsin, domain 1"/>
    <property type="match status" value="1"/>
</dbReference>
<dbReference type="SMART" id="SM00093">
    <property type="entry name" value="SERPIN"/>
    <property type="match status" value="1"/>
</dbReference>
<proteinExistence type="predicted"/>
<dbReference type="FunFam" id="2.10.310.10:FF:000001">
    <property type="entry name" value="Serpin family A member 1"/>
    <property type="match status" value="1"/>
</dbReference>
<dbReference type="InterPro" id="IPR000215">
    <property type="entry name" value="Serpin_fam"/>
</dbReference>
<dbReference type="InterPro" id="IPR036186">
    <property type="entry name" value="Serpin_sf"/>
</dbReference>
<name>X0TQE0_9ZZZZ</name>
<comment type="caution">
    <text evidence="2">The sequence shown here is derived from an EMBL/GenBank/DDBJ whole genome shotgun (WGS) entry which is preliminary data.</text>
</comment>
<dbReference type="InterPro" id="IPR023796">
    <property type="entry name" value="Serpin_dom"/>
</dbReference>